<sequence>MMKTDTTKTVSLLAFLLVFLLVEKSEGGKITWLVPGERGASQVYKDDYKILMEPENNASDEEVQLMGAYNILRNVLGHRQEARRRQAVKRGCAVFRGGIQACLKAYETRGRWPNNEST</sequence>
<proteinExistence type="predicted"/>
<dbReference type="RefSeq" id="XP_035664355.1">
    <property type="nucleotide sequence ID" value="XM_035808462.1"/>
</dbReference>
<dbReference type="AlphaFoldDB" id="A0A9J7HTX3"/>
<dbReference type="GeneID" id="118407889"/>
<reference evidence="3" key="1">
    <citation type="submission" date="2025-08" db="UniProtKB">
        <authorList>
            <consortium name="RefSeq"/>
        </authorList>
    </citation>
    <scope>IDENTIFICATION</scope>
    <source>
        <strain evidence="3">S238N-H82</strain>
        <tissue evidence="3">Testes</tissue>
    </source>
</reference>
<evidence type="ECO:0000313" key="3">
    <source>
        <dbReference type="RefSeq" id="XP_035664355.1"/>
    </source>
</evidence>
<organism evidence="2 3">
    <name type="scientific">Branchiostoma floridae</name>
    <name type="common">Florida lancelet</name>
    <name type="synonym">Amphioxus</name>
    <dbReference type="NCBI Taxonomy" id="7739"/>
    <lineage>
        <taxon>Eukaryota</taxon>
        <taxon>Metazoa</taxon>
        <taxon>Chordata</taxon>
        <taxon>Cephalochordata</taxon>
        <taxon>Leptocardii</taxon>
        <taxon>Amphioxiformes</taxon>
        <taxon>Branchiostomatidae</taxon>
        <taxon>Branchiostoma</taxon>
    </lineage>
</organism>
<name>A0A9J7HTX3_BRAFL</name>
<dbReference type="KEGG" id="bfo:118407889"/>
<dbReference type="Proteomes" id="UP000001554">
    <property type="component" value="Unplaced"/>
</dbReference>
<keyword evidence="2" id="KW-1185">Reference proteome</keyword>
<accession>A0A9J7HTX3</accession>
<evidence type="ECO:0000256" key="1">
    <source>
        <dbReference type="SAM" id="SignalP"/>
    </source>
</evidence>
<feature type="chain" id="PRO_5039940990" evidence="1">
    <location>
        <begin position="28"/>
        <end position="118"/>
    </location>
</feature>
<protein>
    <submittedName>
        <fullName evidence="3">Uncharacterized protein LOC118407889</fullName>
    </submittedName>
</protein>
<keyword evidence="1" id="KW-0732">Signal</keyword>
<dbReference type="OrthoDB" id="9999268at2759"/>
<evidence type="ECO:0000313" key="2">
    <source>
        <dbReference type="Proteomes" id="UP000001554"/>
    </source>
</evidence>
<gene>
    <name evidence="3" type="primary">LOC118407889</name>
</gene>
<feature type="signal peptide" evidence="1">
    <location>
        <begin position="1"/>
        <end position="27"/>
    </location>
</feature>
<dbReference type="OMA" id="YKILMEP"/>